<dbReference type="InterPro" id="IPR003594">
    <property type="entry name" value="HATPase_dom"/>
</dbReference>
<keyword evidence="13" id="KW-0812">Transmembrane</keyword>
<dbReference type="EC" id="2.7.13.3" evidence="3"/>
<dbReference type="InterPro" id="IPR010559">
    <property type="entry name" value="Sig_transdc_His_kin_internal"/>
</dbReference>
<dbReference type="RefSeq" id="WP_045850375.1">
    <property type="nucleotide sequence ID" value="NZ_FTLX01000005.1"/>
</dbReference>
<keyword evidence="4" id="KW-1003">Cell membrane</keyword>
<dbReference type="SUPFAM" id="SSF55874">
    <property type="entry name" value="ATPase domain of HSP90 chaperone/DNA topoisomerase II/histidine kinase"/>
    <property type="match status" value="1"/>
</dbReference>
<evidence type="ECO:0000256" key="9">
    <source>
        <dbReference type="ARBA" id="ARBA00022840"/>
    </source>
</evidence>
<dbReference type="Pfam" id="PF02518">
    <property type="entry name" value="HATPase_c"/>
    <property type="match status" value="1"/>
</dbReference>
<dbReference type="GO" id="GO:0005886">
    <property type="term" value="C:plasma membrane"/>
    <property type="evidence" value="ECO:0007669"/>
    <property type="project" value="UniProtKB-SubCell"/>
</dbReference>
<dbReference type="SMART" id="SM00304">
    <property type="entry name" value="HAMP"/>
    <property type="match status" value="1"/>
</dbReference>
<feature type="domain" description="Histidine kinase" evidence="14">
    <location>
        <begin position="257"/>
        <end position="476"/>
    </location>
</feature>
<dbReference type="PRINTS" id="PR00344">
    <property type="entry name" value="BCTRLSENSOR"/>
</dbReference>
<dbReference type="CDD" id="cd06225">
    <property type="entry name" value="HAMP"/>
    <property type="match status" value="1"/>
</dbReference>
<evidence type="ECO:0000256" key="2">
    <source>
        <dbReference type="ARBA" id="ARBA00004651"/>
    </source>
</evidence>
<dbReference type="PROSITE" id="PS50109">
    <property type="entry name" value="HIS_KIN"/>
    <property type="match status" value="1"/>
</dbReference>
<dbReference type="Gene3D" id="6.10.340.10">
    <property type="match status" value="1"/>
</dbReference>
<feature type="transmembrane region" description="Helical" evidence="13">
    <location>
        <begin position="177"/>
        <end position="196"/>
    </location>
</feature>
<accession>A0A1N6YIG4</accession>
<keyword evidence="13" id="KW-1133">Transmembrane helix</keyword>
<evidence type="ECO:0000256" key="4">
    <source>
        <dbReference type="ARBA" id="ARBA00022475"/>
    </source>
</evidence>
<evidence type="ECO:0000313" key="19">
    <source>
        <dbReference type="Proteomes" id="UP000215545"/>
    </source>
</evidence>
<keyword evidence="11 13" id="KW-0472">Membrane</keyword>
<evidence type="ECO:0000256" key="8">
    <source>
        <dbReference type="ARBA" id="ARBA00022777"/>
    </source>
</evidence>
<evidence type="ECO:0000313" key="18">
    <source>
        <dbReference type="Proteomes" id="UP000186385"/>
    </source>
</evidence>
<dbReference type="GO" id="GO:0000155">
    <property type="term" value="F:phosphorelay sensor kinase activity"/>
    <property type="evidence" value="ECO:0007669"/>
    <property type="project" value="InterPro"/>
</dbReference>
<evidence type="ECO:0000313" key="17">
    <source>
        <dbReference type="EMBL" id="SIR14291.1"/>
    </source>
</evidence>
<reference evidence="19" key="2">
    <citation type="submission" date="2017-03" db="EMBL/GenBank/DDBJ databases">
        <title>Bacillus sp. V-88(T) DSM27956, whole genome shotgun sequencing project.</title>
        <authorList>
            <person name="Dastager S.G."/>
            <person name="Neurgaonkar P.S."/>
            <person name="Dharne M.S."/>
        </authorList>
    </citation>
    <scope>NUCLEOTIDE SEQUENCE [LARGE SCALE GENOMIC DNA]</scope>
    <source>
        <strain evidence="19">DSM 25145</strain>
    </source>
</reference>
<keyword evidence="12" id="KW-0175">Coiled coil</keyword>
<dbReference type="PANTHER" id="PTHR34220:SF7">
    <property type="entry name" value="SENSOR HISTIDINE KINASE YPDA"/>
    <property type="match status" value="1"/>
</dbReference>
<dbReference type="Pfam" id="PF00672">
    <property type="entry name" value="HAMP"/>
    <property type="match status" value="1"/>
</dbReference>
<sequence>MNTIQKKIWGLVSVVLLIMIIIWLTLTYYNQKTQEQYNDILQRYIQMNEVTSVSDQVIMNLNNYLIEPSAAKKDQVNKSTESLRHVKKEINELRNMENTFALTNYMNLIDSLIETTERTMAFRDQEETESSASEFTEASRISKYISELTLTILDNELKTYDHFYRDIIIQSKELKKLGIWLLLLITVVLLFITYWVSLSITRPVHQLTKAANELSNGRFDQSITVESNDEIAFLAKTFNAMRININRLISEIQQKADLEHELQENKLLLKESQLRNLQSQINPHFLFNTLNILSKKAYLDGAEETSDLIVSVAELLRYNLKRLDHPVTLSEEVIVLKQYMDIQKARFTDRLRFNVEIDPTCLDVLIPGLSLQPIIENAVIHAVEPEEDGGTIWFRIHPGKDFVFIEIKDDGKGMPLEKINRLLESDRIEIEKHSSGIGFRNVVKRLQLFYGKKNLISIESEEGKGTSVHLKIPYKQEEGNHD</sequence>
<feature type="transmembrane region" description="Helical" evidence="13">
    <location>
        <begin position="6"/>
        <end position="29"/>
    </location>
</feature>
<evidence type="ECO:0000256" key="13">
    <source>
        <dbReference type="SAM" id="Phobius"/>
    </source>
</evidence>
<reference evidence="17 18" key="1">
    <citation type="submission" date="2017-01" db="EMBL/GenBank/DDBJ databases">
        <authorList>
            <person name="Mah S.A."/>
            <person name="Swanson W.J."/>
            <person name="Moy G.W."/>
            <person name="Vacquier V.D."/>
        </authorList>
    </citation>
    <scope>NUCLEOTIDE SEQUENCE [LARGE SCALE GENOMIC DNA]</scope>
    <source>
        <strain evidence="17 18">NIO-1016</strain>
    </source>
</reference>
<evidence type="ECO:0000256" key="6">
    <source>
        <dbReference type="ARBA" id="ARBA00022679"/>
    </source>
</evidence>
<dbReference type="PROSITE" id="PS50885">
    <property type="entry name" value="HAMP"/>
    <property type="match status" value="1"/>
</dbReference>
<dbReference type="SMART" id="SM00387">
    <property type="entry name" value="HATPase_c"/>
    <property type="match status" value="1"/>
</dbReference>
<dbReference type="Proteomes" id="UP000186385">
    <property type="component" value="Unassembled WGS sequence"/>
</dbReference>
<organism evidence="17 18">
    <name type="scientific">Domibacillus enclensis</name>
    <dbReference type="NCBI Taxonomy" id="1017273"/>
    <lineage>
        <taxon>Bacteria</taxon>
        <taxon>Bacillati</taxon>
        <taxon>Bacillota</taxon>
        <taxon>Bacilli</taxon>
        <taxon>Bacillales</taxon>
        <taxon>Bacillaceae</taxon>
        <taxon>Domibacillus</taxon>
    </lineage>
</organism>
<dbReference type="GO" id="GO:0005524">
    <property type="term" value="F:ATP binding"/>
    <property type="evidence" value="ECO:0007669"/>
    <property type="project" value="UniProtKB-KW"/>
</dbReference>
<evidence type="ECO:0000259" key="15">
    <source>
        <dbReference type="PROSITE" id="PS50885"/>
    </source>
</evidence>
<dbReference type="InterPro" id="IPR050640">
    <property type="entry name" value="Bact_2-comp_sensor_kinase"/>
</dbReference>
<keyword evidence="7" id="KW-0547">Nucleotide-binding</keyword>
<comment type="catalytic activity">
    <reaction evidence="1">
        <text>ATP + protein L-histidine = ADP + protein N-phospho-L-histidine.</text>
        <dbReference type="EC" id="2.7.13.3"/>
    </reaction>
</comment>
<dbReference type="InterPro" id="IPR004358">
    <property type="entry name" value="Sig_transdc_His_kin-like_C"/>
</dbReference>
<dbReference type="SUPFAM" id="SSF158472">
    <property type="entry name" value="HAMP domain-like"/>
    <property type="match status" value="1"/>
</dbReference>
<keyword evidence="5" id="KW-0597">Phosphoprotein</keyword>
<dbReference type="InterPro" id="IPR036890">
    <property type="entry name" value="HATPase_C_sf"/>
</dbReference>
<evidence type="ECO:0000256" key="7">
    <source>
        <dbReference type="ARBA" id="ARBA00022741"/>
    </source>
</evidence>
<dbReference type="PANTHER" id="PTHR34220">
    <property type="entry name" value="SENSOR HISTIDINE KINASE YPDA"/>
    <property type="match status" value="1"/>
</dbReference>
<dbReference type="EMBL" id="MWSK01000005">
    <property type="protein sequence ID" value="OXS77637.1"/>
    <property type="molecule type" value="Genomic_DNA"/>
</dbReference>
<proteinExistence type="predicted"/>
<dbReference type="AlphaFoldDB" id="A0A1N6YIG4"/>
<dbReference type="InterPro" id="IPR003660">
    <property type="entry name" value="HAMP_dom"/>
</dbReference>
<evidence type="ECO:0000256" key="3">
    <source>
        <dbReference type="ARBA" id="ARBA00012438"/>
    </source>
</evidence>
<evidence type="ECO:0000313" key="16">
    <source>
        <dbReference type="EMBL" id="OXS77637.1"/>
    </source>
</evidence>
<dbReference type="STRING" id="1017273.SAMN05443094_105285"/>
<dbReference type="InterPro" id="IPR005467">
    <property type="entry name" value="His_kinase_dom"/>
</dbReference>
<gene>
    <name evidence="16" type="ORF">B1B05_12460</name>
    <name evidence="17" type="ORF">SAMN05443094_105285</name>
</gene>
<evidence type="ECO:0000256" key="10">
    <source>
        <dbReference type="ARBA" id="ARBA00023012"/>
    </source>
</evidence>
<dbReference type="EMBL" id="FTLX01000005">
    <property type="protein sequence ID" value="SIR14291.1"/>
    <property type="molecule type" value="Genomic_DNA"/>
</dbReference>
<keyword evidence="19" id="KW-1185">Reference proteome</keyword>
<feature type="coiled-coil region" evidence="12">
    <location>
        <begin position="245"/>
        <end position="280"/>
    </location>
</feature>
<keyword evidence="6" id="KW-0808">Transferase</keyword>
<evidence type="ECO:0000256" key="11">
    <source>
        <dbReference type="ARBA" id="ARBA00023136"/>
    </source>
</evidence>
<evidence type="ECO:0000256" key="5">
    <source>
        <dbReference type="ARBA" id="ARBA00022553"/>
    </source>
</evidence>
<keyword evidence="8 17" id="KW-0418">Kinase</keyword>
<dbReference type="OrthoDB" id="9776552at2"/>
<reference evidence="16" key="3">
    <citation type="submission" date="2017-03" db="EMBL/GenBank/DDBJ databases">
        <authorList>
            <person name="Dastager S.G."/>
            <person name="Neurgaonkar P.S."/>
            <person name="Dharne M.S."/>
        </authorList>
    </citation>
    <scope>NUCLEOTIDE SEQUENCE</scope>
    <source>
        <strain evidence="16">DSM 25145</strain>
    </source>
</reference>
<dbReference type="Proteomes" id="UP000215545">
    <property type="component" value="Unassembled WGS sequence"/>
</dbReference>
<protein>
    <recommendedName>
        <fullName evidence="3">histidine kinase</fullName>
        <ecNumber evidence="3">2.7.13.3</ecNumber>
    </recommendedName>
</protein>
<evidence type="ECO:0000259" key="14">
    <source>
        <dbReference type="PROSITE" id="PS50109"/>
    </source>
</evidence>
<keyword evidence="10" id="KW-0902">Two-component regulatory system</keyword>
<feature type="domain" description="HAMP" evidence="15">
    <location>
        <begin position="198"/>
        <end position="250"/>
    </location>
</feature>
<dbReference type="Pfam" id="PF06580">
    <property type="entry name" value="His_kinase"/>
    <property type="match status" value="1"/>
</dbReference>
<dbReference type="Gene3D" id="3.30.565.10">
    <property type="entry name" value="Histidine kinase-like ATPase, C-terminal domain"/>
    <property type="match status" value="1"/>
</dbReference>
<evidence type="ECO:0000256" key="1">
    <source>
        <dbReference type="ARBA" id="ARBA00000085"/>
    </source>
</evidence>
<keyword evidence="9" id="KW-0067">ATP-binding</keyword>
<evidence type="ECO:0000256" key="12">
    <source>
        <dbReference type="SAM" id="Coils"/>
    </source>
</evidence>
<name>A0A1N6YIG4_9BACI</name>
<comment type="subcellular location">
    <subcellularLocation>
        <location evidence="2">Cell membrane</location>
        <topology evidence="2">Multi-pass membrane protein</topology>
    </subcellularLocation>
</comment>